<proteinExistence type="predicted"/>
<sequence>MASKRKVIIVPDLLQDYIVLGDVVLVSLRYVKELIGEKREDEAHVS</sequence>
<dbReference type="Proteomes" id="UP000013520">
    <property type="component" value="Chromosome"/>
</dbReference>
<gene>
    <name evidence="1" type="ORF">Desgi_0041</name>
</gene>
<evidence type="ECO:0000313" key="1">
    <source>
        <dbReference type="EMBL" id="AGK99661.1"/>
    </source>
</evidence>
<dbReference type="HOGENOM" id="CLU_3182846_0_0_9"/>
<accession>R4KD84</accession>
<keyword evidence="2" id="KW-1185">Reference proteome</keyword>
<dbReference type="EMBL" id="CP003273">
    <property type="protein sequence ID" value="AGK99661.1"/>
    <property type="molecule type" value="Genomic_DNA"/>
</dbReference>
<dbReference type="KEGG" id="dgi:Desgi_0041"/>
<dbReference type="AlphaFoldDB" id="R4KD84"/>
<dbReference type="STRING" id="767817.Desgi_0041"/>
<name>R4KD84_9FIRM</name>
<reference evidence="1 2" key="1">
    <citation type="submission" date="2012-01" db="EMBL/GenBank/DDBJ databases">
        <title>Complete sequence of Desulfotomaculum gibsoniae DSM 7213.</title>
        <authorList>
            <consortium name="US DOE Joint Genome Institute"/>
            <person name="Lucas S."/>
            <person name="Han J."/>
            <person name="Lapidus A."/>
            <person name="Cheng J.-F."/>
            <person name="Goodwin L."/>
            <person name="Pitluck S."/>
            <person name="Peters L."/>
            <person name="Ovchinnikova G."/>
            <person name="Teshima H."/>
            <person name="Detter J.C."/>
            <person name="Han C."/>
            <person name="Tapia R."/>
            <person name="Land M."/>
            <person name="Hauser L."/>
            <person name="Kyrpides N."/>
            <person name="Ivanova N."/>
            <person name="Pagani I."/>
            <person name="Parshina S."/>
            <person name="Plugge C."/>
            <person name="Muyzer G."/>
            <person name="Kuever J."/>
            <person name="Ivanova A."/>
            <person name="Nazina T."/>
            <person name="Klenk H.-P."/>
            <person name="Brambilla E."/>
            <person name="Spring S."/>
            <person name="Stams A.F."/>
            <person name="Woyke T."/>
        </authorList>
    </citation>
    <scope>NUCLEOTIDE SEQUENCE [LARGE SCALE GENOMIC DNA]</scope>
    <source>
        <strain evidence="1 2">DSM 7213</strain>
    </source>
</reference>
<organism evidence="1 2">
    <name type="scientific">Desulfoscipio gibsoniae DSM 7213</name>
    <dbReference type="NCBI Taxonomy" id="767817"/>
    <lineage>
        <taxon>Bacteria</taxon>
        <taxon>Bacillati</taxon>
        <taxon>Bacillota</taxon>
        <taxon>Clostridia</taxon>
        <taxon>Eubacteriales</taxon>
        <taxon>Desulfallaceae</taxon>
        <taxon>Desulfoscipio</taxon>
    </lineage>
</organism>
<protein>
    <submittedName>
        <fullName evidence="1">Uncharacterized protein</fullName>
    </submittedName>
</protein>
<dbReference type="RefSeq" id="WP_006524640.1">
    <property type="nucleotide sequence ID" value="NC_021184.1"/>
</dbReference>
<evidence type="ECO:0000313" key="2">
    <source>
        <dbReference type="Proteomes" id="UP000013520"/>
    </source>
</evidence>